<evidence type="ECO:0000256" key="1">
    <source>
        <dbReference type="SAM" id="MobiDB-lite"/>
    </source>
</evidence>
<dbReference type="EMBL" id="LSBJ02000001">
    <property type="protein sequence ID" value="OAQ74203.1"/>
    <property type="molecule type" value="Genomic_DNA"/>
</dbReference>
<name>A0A179G9Z2_METCM</name>
<dbReference type="Proteomes" id="UP000078397">
    <property type="component" value="Unassembled WGS sequence"/>
</dbReference>
<dbReference type="RefSeq" id="XP_018150286.1">
    <property type="nucleotide sequence ID" value="XM_018293181.1"/>
</dbReference>
<reference evidence="2 3" key="1">
    <citation type="journal article" date="2016" name="PLoS Pathog.">
        <title>Biosynthesis of antibiotic leucinostatins in bio-control fungus Purpureocillium lilacinum and their inhibition on phytophthora revealed by genome mining.</title>
        <authorList>
            <person name="Wang G."/>
            <person name="Liu Z."/>
            <person name="Lin R."/>
            <person name="Li E."/>
            <person name="Mao Z."/>
            <person name="Ling J."/>
            <person name="Yang Y."/>
            <person name="Yin W.B."/>
            <person name="Xie B."/>
        </authorList>
    </citation>
    <scope>NUCLEOTIDE SEQUENCE [LARGE SCALE GENOMIC DNA]</scope>
    <source>
        <strain evidence="2">170</strain>
    </source>
</reference>
<dbReference type="KEGG" id="pchm:VFPPC_15428"/>
<organism evidence="2 3">
    <name type="scientific">Pochonia chlamydosporia 170</name>
    <dbReference type="NCBI Taxonomy" id="1380566"/>
    <lineage>
        <taxon>Eukaryota</taxon>
        <taxon>Fungi</taxon>
        <taxon>Dikarya</taxon>
        <taxon>Ascomycota</taxon>
        <taxon>Pezizomycotina</taxon>
        <taxon>Sordariomycetes</taxon>
        <taxon>Hypocreomycetidae</taxon>
        <taxon>Hypocreales</taxon>
        <taxon>Clavicipitaceae</taxon>
        <taxon>Pochonia</taxon>
    </lineage>
</organism>
<accession>A0A179G9Z2</accession>
<gene>
    <name evidence="2" type="ORF">VFPPC_15428</name>
</gene>
<evidence type="ECO:0000313" key="3">
    <source>
        <dbReference type="Proteomes" id="UP000078397"/>
    </source>
</evidence>
<proteinExistence type="predicted"/>
<dbReference type="AlphaFoldDB" id="A0A179G9Z2"/>
<comment type="caution">
    <text evidence="2">The sequence shown here is derived from an EMBL/GenBank/DDBJ whole genome shotgun (WGS) entry which is preliminary data.</text>
</comment>
<feature type="region of interest" description="Disordered" evidence="1">
    <location>
        <begin position="32"/>
        <end position="58"/>
    </location>
</feature>
<evidence type="ECO:0000313" key="2">
    <source>
        <dbReference type="EMBL" id="OAQ74203.1"/>
    </source>
</evidence>
<protein>
    <submittedName>
        <fullName evidence="2">Uncharacterized protein</fullName>
    </submittedName>
</protein>
<sequence>MVDGQQCSMRRSLKRCEGTTLWPIDAVRQWGQEPPGGEIAKLETPRRRRSRSYSQSGGLDIFGPSSGCVVRTGQLDEMDWSMAVASVKSGSCSLRLNRRKQARGVSCNCAIQWLQRLAAPVEMELVPSMFASPWPVLTQNSLVAEVCVDLCTVIQLFQGKQPNLNHTQTPVDAVLSWCVPSSPITTPTIDAASLPVSPSAEMQCVCCSPRRRLVAR</sequence>
<keyword evidence="3" id="KW-1185">Reference proteome</keyword>
<dbReference type="GeneID" id="28857175"/>